<dbReference type="Gene3D" id="3.40.50.1820">
    <property type="entry name" value="alpha/beta hydrolase"/>
    <property type="match status" value="1"/>
</dbReference>
<keyword evidence="2" id="KW-0378">Hydrolase</keyword>
<accession>A0A6A4P2C2</accession>
<proteinExistence type="inferred from homology"/>
<dbReference type="InterPro" id="IPR050466">
    <property type="entry name" value="Carboxylest/Gibb_receptor"/>
</dbReference>
<feature type="domain" description="Alpha/beta hydrolase fold-3" evidence="3">
    <location>
        <begin position="80"/>
        <end position="147"/>
    </location>
</feature>
<evidence type="ECO:0000259" key="3">
    <source>
        <dbReference type="Pfam" id="PF07859"/>
    </source>
</evidence>
<evidence type="ECO:0000256" key="1">
    <source>
        <dbReference type="ARBA" id="ARBA00010515"/>
    </source>
</evidence>
<dbReference type="PANTHER" id="PTHR23024:SF458">
    <property type="entry name" value="ALPHA_BETA HYDROLASE FOLD-3 DOMAIN-CONTAINING PROTEIN"/>
    <property type="match status" value="1"/>
</dbReference>
<name>A0A6A4P2C2_LUPAL</name>
<protein>
    <submittedName>
        <fullName evidence="4">Putative carboxylesterase</fullName>
    </submittedName>
</protein>
<reference evidence="5" key="1">
    <citation type="journal article" date="2020" name="Nat. Commun.">
        <title>Genome sequence of the cluster root forming white lupin.</title>
        <authorList>
            <person name="Hufnagel B."/>
            <person name="Marques A."/>
            <person name="Soriano A."/>
            <person name="Marques L."/>
            <person name="Divol F."/>
            <person name="Doumas P."/>
            <person name="Sallet E."/>
            <person name="Mancinotti D."/>
            <person name="Carrere S."/>
            <person name="Marande W."/>
            <person name="Arribat S."/>
            <person name="Keller J."/>
            <person name="Huneau C."/>
            <person name="Blein T."/>
            <person name="Aime D."/>
            <person name="Laguerre M."/>
            <person name="Taylor J."/>
            <person name="Schubert V."/>
            <person name="Nelson M."/>
            <person name="Geu-Flores F."/>
            <person name="Crespi M."/>
            <person name="Gallardo-Guerrero K."/>
            <person name="Delaux P.-M."/>
            <person name="Salse J."/>
            <person name="Berges H."/>
            <person name="Guyot R."/>
            <person name="Gouzy J."/>
            <person name="Peret B."/>
        </authorList>
    </citation>
    <scope>NUCLEOTIDE SEQUENCE [LARGE SCALE GENOMIC DNA]</scope>
    <source>
        <strain evidence="5">cv. Amiga</strain>
    </source>
</reference>
<keyword evidence="5" id="KW-1185">Reference proteome</keyword>
<dbReference type="InterPro" id="IPR029058">
    <property type="entry name" value="AB_hydrolase_fold"/>
</dbReference>
<comment type="caution">
    <text evidence="4">The sequence shown here is derived from an EMBL/GenBank/DDBJ whole genome shotgun (WGS) entry which is preliminary data.</text>
</comment>
<gene>
    <name evidence="4" type="ORF">Lalb_Chr14g0368811</name>
</gene>
<evidence type="ECO:0000313" key="5">
    <source>
        <dbReference type="Proteomes" id="UP000447434"/>
    </source>
</evidence>
<dbReference type="AlphaFoldDB" id="A0A6A4P2C2"/>
<evidence type="ECO:0000313" key="4">
    <source>
        <dbReference type="EMBL" id="KAE9600046.1"/>
    </source>
</evidence>
<dbReference type="SUPFAM" id="SSF53474">
    <property type="entry name" value="alpha/beta-Hydrolases"/>
    <property type="match status" value="1"/>
</dbReference>
<comment type="similarity">
    <text evidence="1">Belongs to the 'GDXG' lipolytic enzyme family.</text>
</comment>
<dbReference type="OrthoDB" id="1368937at2759"/>
<dbReference type="PANTHER" id="PTHR23024">
    <property type="entry name" value="ARYLACETAMIDE DEACETYLASE"/>
    <property type="match status" value="1"/>
</dbReference>
<dbReference type="InterPro" id="IPR002168">
    <property type="entry name" value="Lipase_GDXG_HIS_AS"/>
</dbReference>
<organism evidence="4 5">
    <name type="scientific">Lupinus albus</name>
    <name type="common">White lupine</name>
    <name type="synonym">Lupinus termis</name>
    <dbReference type="NCBI Taxonomy" id="3870"/>
    <lineage>
        <taxon>Eukaryota</taxon>
        <taxon>Viridiplantae</taxon>
        <taxon>Streptophyta</taxon>
        <taxon>Embryophyta</taxon>
        <taxon>Tracheophyta</taxon>
        <taxon>Spermatophyta</taxon>
        <taxon>Magnoliopsida</taxon>
        <taxon>eudicotyledons</taxon>
        <taxon>Gunneridae</taxon>
        <taxon>Pentapetalae</taxon>
        <taxon>rosids</taxon>
        <taxon>fabids</taxon>
        <taxon>Fabales</taxon>
        <taxon>Fabaceae</taxon>
        <taxon>Papilionoideae</taxon>
        <taxon>50 kb inversion clade</taxon>
        <taxon>genistoids sensu lato</taxon>
        <taxon>core genistoids</taxon>
        <taxon>Genisteae</taxon>
        <taxon>Lupinus</taxon>
    </lineage>
</organism>
<evidence type="ECO:0000256" key="2">
    <source>
        <dbReference type="ARBA" id="ARBA00022801"/>
    </source>
</evidence>
<dbReference type="EMBL" id="WOCE01000014">
    <property type="protein sequence ID" value="KAE9600046.1"/>
    <property type="molecule type" value="Genomic_DNA"/>
</dbReference>
<dbReference type="PROSITE" id="PS01173">
    <property type="entry name" value="LIPASE_GDXG_HIS"/>
    <property type="match status" value="1"/>
</dbReference>
<dbReference type="InterPro" id="IPR013094">
    <property type="entry name" value="AB_hydrolase_3"/>
</dbReference>
<dbReference type="Proteomes" id="UP000447434">
    <property type="component" value="Chromosome 14"/>
</dbReference>
<sequence length="147" mass="16371">MHMDNTNTDQREHIIIHDFPGSIRVFSNGSVERFKGTDFVPTFIDQANGVSSKDIIIDPQHNISACLFLPHLITHKLPLLLYFHGGAFCVSSPTTANYYNYITDVVAKSKVVAVSLNYSSLDTFSTFIRLAPEHPIPAAYEDAWAAL</sequence>
<dbReference type="Pfam" id="PF07859">
    <property type="entry name" value="Abhydrolase_3"/>
    <property type="match status" value="1"/>
</dbReference>
<dbReference type="GO" id="GO:0016787">
    <property type="term" value="F:hydrolase activity"/>
    <property type="evidence" value="ECO:0007669"/>
    <property type="project" value="UniProtKB-KW"/>
</dbReference>